<organism evidence="2 3">
    <name type="scientific">Brevibacterium aurantiacum</name>
    <dbReference type="NCBI Taxonomy" id="273384"/>
    <lineage>
        <taxon>Bacteria</taxon>
        <taxon>Bacillati</taxon>
        <taxon>Actinomycetota</taxon>
        <taxon>Actinomycetes</taxon>
        <taxon>Micrococcales</taxon>
        <taxon>Brevibacteriaceae</taxon>
        <taxon>Brevibacterium</taxon>
    </lineage>
</organism>
<keyword evidence="1" id="KW-0812">Transmembrane</keyword>
<reference evidence="2 3" key="1">
    <citation type="submission" date="2019-07" db="EMBL/GenBank/DDBJ databases">
        <title>Draft genome sequence of Brevibacterium aurantiacum XU54 isolated from Xinjiang China.</title>
        <authorList>
            <person name="Xu X."/>
        </authorList>
    </citation>
    <scope>NUCLEOTIDE SEQUENCE [LARGE SCALE GENOMIC DNA]</scope>
    <source>
        <strain evidence="2 3">XU54</strain>
    </source>
</reference>
<comment type="caution">
    <text evidence="2">The sequence shown here is derived from an EMBL/GenBank/DDBJ whole genome shotgun (WGS) entry which is preliminary data.</text>
</comment>
<evidence type="ECO:0000313" key="2">
    <source>
        <dbReference type="EMBL" id="TSI11957.1"/>
    </source>
</evidence>
<dbReference type="EMBL" id="VLTK01000023">
    <property type="protein sequence ID" value="TSI11957.1"/>
    <property type="molecule type" value="Genomic_DNA"/>
</dbReference>
<feature type="transmembrane region" description="Helical" evidence="1">
    <location>
        <begin position="12"/>
        <end position="29"/>
    </location>
</feature>
<evidence type="ECO:0000256" key="1">
    <source>
        <dbReference type="SAM" id="Phobius"/>
    </source>
</evidence>
<gene>
    <name evidence="2" type="ORF">FO013_21170</name>
</gene>
<keyword evidence="3" id="KW-1185">Reference proteome</keyword>
<keyword evidence="1" id="KW-0472">Membrane</keyword>
<protein>
    <submittedName>
        <fullName evidence="2">Uncharacterized protein</fullName>
    </submittedName>
</protein>
<sequence>MTNPWDNFWPNFIGSALVAAVSIITILIANHHQTKLKKIDRSKDELEIAANAIRQVRTSVTSAMTALDALDDNSATAKTYGDQATPLGLKQIDSMREAREAAEPLLVQISFTNPHDKIRTDAALLESALSDAIESFSDAINSQLHPDKKREANKALESTKTQAQSFLTLVHKKYW</sequence>
<dbReference type="Proteomes" id="UP000316406">
    <property type="component" value="Unassembled WGS sequence"/>
</dbReference>
<dbReference type="AlphaFoldDB" id="A0A556C3C8"/>
<evidence type="ECO:0000313" key="3">
    <source>
        <dbReference type="Proteomes" id="UP000316406"/>
    </source>
</evidence>
<keyword evidence="1" id="KW-1133">Transmembrane helix</keyword>
<dbReference type="RefSeq" id="WP_143924542.1">
    <property type="nucleotide sequence ID" value="NZ_VLTK01000023.1"/>
</dbReference>
<accession>A0A556C3C8</accession>
<name>A0A556C3C8_BREAU</name>
<proteinExistence type="predicted"/>